<dbReference type="EMBL" id="GBRH01270187">
    <property type="protein sequence ID" value="JAD27708.1"/>
    <property type="molecule type" value="Transcribed_RNA"/>
</dbReference>
<organism evidence="1">
    <name type="scientific">Arundo donax</name>
    <name type="common">Giant reed</name>
    <name type="synonym">Donax arundinaceus</name>
    <dbReference type="NCBI Taxonomy" id="35708"/>
    <lineage>
        <taxon>Eukaryota</taxon>
        <taxon>Viridiplantae</taxon>
        <taxon>Streptophyta</taxon>
        <taxon>Embryophyta</taxon>
        <taxon>Tracheophyta</taxon>
        <taxon>Spermatophyta</taxon>
        <taxon>Magnoliopsida</taxon>
        <taxon>Liliopsida</taxon>
        <taxon>Poales</taxon>
        <taxon>Poaceae</taxon>
        <taxon>PACMAD clade</taxon>
        <taxon>Arundinoideae</taxon>
        <taxon>Arundineae</taxon>
        <taxon>Arundo</taxon>
    </lineage>
</organism>
<protein>
    <submittedName>
        <fullName evidence="1">Uncharacterized protein</fullName>
    </submittedName>
</protein>
<dbReference type="AlphaFoldDB" id="A0A0A8YPL5"/>
<reference evidence="1" key="1">
    <citation type="submission" date="2014-09" db="EMBL/GenBank/DDBJ databases">
        <authorList>
            <person name="Magalhaes I.L.F."/>
            <person name="Oliveira U."/>
            <person name="Santos F.R."/>
            <person name="Vidigal T.H.D.A."/>
            <person name="Brescovit A.D."/>
            <person name="Santos A.J."/>
        </authorList>
    </citation>
    <scope>NUCLEOTIDE SEQUENCE</scope>
    <source>
        <tissue evidence="1">Shoot tissue taken approximately 20 cm above the soil surface</tissue>
    </source>
</reference>
<evidence type="ECO:0000313" key="1">
    <source>
        <dbReference type="EMBL" id="JAD27708.1"/>
    </source>
</evidence>
<reference evidence="1" key="2">
    <citation type="journal article" date="2015" name="Data Brief">
        <title>Shoot transcriptome of the giant reed, Arundo donax.</title>
        <authorList>
            <person name="Barrero R.A."/>
            <person name="Guerrero F.D."/>
            <person name="Moolhuijzen P."/>
            <person name="Goolsby J.A."/>
            <person name="Tidwell J."/>
            <person name="Bellgard S.E."/>
            <person name="Bellgard M.I."/>
        </authorList>
    </citation>
    <scope>NUCLEOTIDE SEQUENCE</scope>
    <source>
        <tissue evidence="1">Shoot tissue taken approximately 20 cm above the soil surface</tissue>
    </source>
</reference>
<proteinExistence type="predicted"/>
<sequence>MGSSLHSQAQIYNKIYKTMLSCSSQRSLSEKRQCLPFM</sequence>
<name>A0A0A8YPL5_ARUDO</name>
<accession>A0A0A8YPL5</accession>